<gene>
    <name evidence="2" type="ORF">EDS130_LOCUS31620</name>
</gene>
<feature type="compositionally biased region" description="Basic and acidic residues" evidence="1">
    <location>
        <begin position="8"/>
        <end position="22"/>
    </location>
</feature>
<dbReference type="AlphaFoldDB" id="A0A815F1X7"/>
<feature type="region of interest" description="Disordered" evidence="1">
    <location>
        <begin position="1"/>
        <end position="24"/>
    </location>
</feature>
<evidence type="ECO:0000313" key="2">
    <source>
        <dbReference type="EMBL" id="CAF1320120.1"/>
    </source>
</evidence>
<evidence type="ECO:0000256" key="1">
    <source>
        <dbReference type="SAM" id="MobiDB-lite"/>
    </source>
</evidence>
<protein>
    <submittedName>
        <fullName evidence="2">Uncharacterized protein</fullName>
    </submittedName>
</protein>
<proteinExistence type="predicted"/>
<evidence type="ECO:0000313" key="3">
    <source>
        <dbReference type="Proteomes" id="UP000663852"/>
    </source>
</evidence>
<feature type="non-terminal residue" evidence="2">
    <location>
        <position position="42"/>
    </location>
</feature>
<dbReference type="Proteomes" id="UP000663852">
    <property type="component" value="Unassembled WGS sequence"/>
</dbReference>
<sequence length="42" mass="4877">LILSNKGLPKDKGRREKFHSSDNEIPVSSQLRQYCQRITVSF</sequence>
<organism evidence="2 3">
    <name type="scientific">Adineta ricciae</name>
    <name type="common">Rotifer</name>
    <dbReference type="NCBI Taxonomy" id="249248"/>
    <lineage>
        <taxon>Eukaryota</taxon>
        <taxon>Metazoa</taxon>
        <taxon>Spiralia</taxon>
        <taxon>Gnathifera</taxon>
        <taxon>Rotifera</taxon>
        <taxon>Eurotatoria</taxon>
        <taxon>Bdelloidea</taxon>
        <taxon>Adinetida</taxon>
        <taxon>Adinetidae</taxon>
        <taxon>Adineta</taxon>
    </lineage>
</organism>
<accession>A0A815F1X7</accession>
<reference evidence="2" key="1">
    <citation type="submission" date="2021-02" db="EMBL/GenBank/DDBJ databases">
        <authorList>
            <person name="Nowell W R."/>
        </authorList>
    </citation>
    <scope>NUCLEOTIDE SEQUENCE</scope>
</reference>
<dbReference type="EMBL" id="CAJNOJ010000233">
    <property type="protein sequence ID" value="CAF1320120.1"/>
    <property type="molecule type" value="Genomic_DNA"/>
</dbReference>
<name>A0A815F1X7_ADIRI</name>
<comment type="caution">
    <text evidence="2">The sequence shown here is derived from an EMBL/GenBank/DDBJ whole genome shotgun (WGS) entry which is preliminary data.</text>
</comment>